<sequence length="360" mass="41557">MLILFGCIEPFEPVIGETKVSLVIDGMLTDGAYNSPEYIPEKGAFVEISNARGNRIVLPESEAGLYEQFFAQSFLETNQSYTLHIITSDGNEYISYPDTMLPCPPVETVYYKQEVRETSNPLYPINGVQIYTDLKIPEGHARNYRWEMDETWEYHAPYSIQVYYIGYIVDLGSPNDSLKKCWISNKVRKIQTITTSQIAGDKVNGIPLNYVSDESNRLKFKYSLLVKQYALSTMAYNYWNQLEKQSQESGGLYEQQPARIHDNVYNPSDPTERVLGYFNVSSVTEKRIYIEEHFPFHIHDYDCTPFAVNQWNPLYMYTAADYPIYLLIRDPYLRSYDMAGDVCFDCREGGGSTSPPDFWE</sequence>
<evidence type="ECO:0000313" key="1">
    <source>
        <dbReference type="EMBL" id="KKL99477.1"/>
    </source>
</evidence>
<dbReference type="AlphaFoldDB" id="A0A0F9JKI3"/>
<protein>
    <recommendedName>
        <fullName evidence="2">DUF4249 domain-containing protein</fullName>
    </recommendedName>
</protein>
<dbReference type="EMBL" id="LAZR01017666">
    <property type="protein sequence ID" value="KKL99477.1"/>
    <property type="molecule type" value="Genomic_DNA"/>
</dbReference>
<evidence type="ECO:0008006" key="2">
    <source>
        <dbReference type="Google" id="ProtNLM"/>
    </source>
</evidence>
<name>A0A0F9JKI3_9ZZZZ</name>
<comment type="caution">
    <text evidence="1">The sequence shown here is derived from an EMBL/GenBank/DDBJ whole genome shotgun (WGS) entry which is preliminary data.</text>
</comment>
<accession>A0A0F9JKI3</accession>
<proteinExistence type="predicted"/>
<organism evidence="1">
    <name type="scientific">marine sediment metagenome</name>
    <dbReference type="NCBI Taxonomy" id="412755"/>
    <lineage>
        <taxon>unclassified sequences</taxon>
        <taxon>metagenomes</taxon>
        <taxon>ecological metagenomes</taxon>
    </lineage>
</organism>
<dbReference type="Pfam" id="PF14054">
    <property type="entry name" value="DUF4249"/>
    <property type="match status" value="1"/>
</dbReference>
<dbReference type="InterPro" id="IPR025345">
    <property type="entry name" value="DUF4249"/>
</dbReference>
<reference evidence="1" key="1">
    <citation type="journal article" date="2015" name="Nature">
        <title>Complex archaea that bridge the gap between prokaryotes and eukaryotes.</title>
        <authorList>
            <person name="Spang A."/>
            <person name="Saw J.H."/>
            <person name="Jorgensen S.L."/>
            <person name="Zaremba-Niedzwiedzka K."/>
            <person name="Martijn J."/>
            <person name="Lind A.E."/>
            <person name="van Eijk R."/>
            <person name="Schleper C."/>
            <person name="Guy L."/>
            <person name="Ettema T.J."/>
        </authorList>
    </citation>
    <scope>NUCLEOTIDE SEQUENCE</scope>
</reference>
<gene>
    <name evidence="1" type="ORF">LCGC14_1814030</name>
</gene>